<evidence type="ECO:0000256" key="2">
    <source>
        <dbReference type="SAM" id="MobiDB-lite"/>
    </source>
</evidence>
<gene>
    <name evidence="5" type="ORF">NLS_LOCUS5494</name>
</gene>
<dbReference type="SMART" id="SM00333">
    <property type="entry name" value="TUDOR"/>
    <property type="match status" value="2"/>
</dbReference>
<feature type="region of interest" description="Disordered" evidence="2">
    <location>
        <begin position="514"/>
        <end position="548"/>
    </location>
</feature>
<dbReference type="Proteomes" id="UP000277928">
    <property type="component" value="Unassembled WGS sequence"/>
</dbReference>
<keyword evidence="6" id="KW-1185">Reference proteome</keyword>
<dbReference type="STRING" id="42156.A0A3P6TA16"/>
<dbReference type="SUPFAM" id="SSF63748">
    <property type="entry name" value="Tudor/PWWP/MBT"/>
    <property type="match status" value="2"/>
</dbReference>
<proteinExistence type="predicted"/>
<feature type="region of interest" description="Disordered" evidence="2">
    <location>
        <begin position="871"/>
        <end position="890"/>
    </location>
</feature>
<dbReference type="PROSITE" id="PS50158">
    <property type="entry name" value="ZF_CCHC"/>
    <property type="match status" value="1"/>
</dbReference>
<keyword evidence="1" id="KW-0863">Zinc-finger</keyword>
<dbReference type="OMA" id="AYCERFD"/>
<keyword evidence="1" id="KW-0862">Zinc</keyword>
<dbReference type="GO" id="GO:0003676">
    <property type="term" value="F:nucleic acid binding"/>
    <property type="evidence" value="ECO:0007669"/>
    <property type="project" value="InterPro"/>
</dbReference>
<name>A0A3P6TA16_LITSI</name>
<organism evidence="5 6">
    <name type="scientific">Litomosoides sigmodontis</name>
    <name type="common">Filarial nematode worm</name>
    <dbReference type="NCBI Taxonomy" id="42156"/>
    <lineage>
        <taxon>Eukaryota</taxon>
        <taxon>Metazoa</taxon>
        <taxon>Ecdysozoa</taxon>
        <taxon>Nematoda</taxon>
        <taxon>Chromadorea</taxon>
        <taxon>Rhabditida</taxon>
        <taxon>Spirurina</taxon>
        <taxon>Spiruromorpha</taxon>
        <taxon>Filarioidea</taxon>
        <taxon>Onchocercidae</taxon>
        <taxon>Litomosoides</taxon>
    </lineage>
</organism>
<evidence type="ECO:0000259" key="4">
    <source>
        <dbReference type="PROSITE" id="PS50304"/>
    </source>
</evidence>
<dbReference type="EMBL" id="UYRX01000416">
    <property type="protein sequence ID" value="VDK81887.1"/>
    <property type="molecule type" value="Genomic_DNA"/>
</dbReference>
<keyword evidence="1" id="KW-0479">Metal-binding</keyword>
<dbReference type="InterPro" id="IPR001878">
    <property type="entry name" value="Znf_CCHC"/>
</dbReference>
<dbReference type="PROSITE" id="PS50304">
    <property type="entry name" value="TUDOR"/>
    <property type="match status" value="1"/>
</dbReference>
<sequence>MFSKIHSRALWIEEVTDDSVYSQDDRYLSMNTERIGCLNCNSENHETIDCTLPSHFVFKRGNVSYPRKMVLLKLCCNSVSNPRYMLPYDYPVKGTILHVNRKDNCLYVRPQNLDEICNVLDNSLFEARKTLLSPAAPNKIHIGNVYLIRRFGSNILARGVCAHMYFNWQMATQWQMYLIDNGQTEFVDQRSIYLLPSQLHSMPPLAVPLVLANCRLGYGGTVSCNMDHFPMLNVGSTCIFALSSSYQGRSLSLSENGYYPNFSLYPSPLLARIFGGTSLRNEIFCKWGLPEIAPPSRPICPLYYPSTFSFNDFTLQCPLPVTLTVRMTEKIDQIYYWLRDASFCSFISKQILLPSNGLWPYIEDNRSLACIAYVQRPLRRHPRYYRAVASNFDYYGSYCTVFLIDYGQTLSCYIHNLFDLSDQPPVVLYSFAAAFCCAVSRKVPTEDRIHAAKLAVDELYVIEVIGKVETSYVATVDMHIQPDFQYPRNFESNYALINDLQALMLNSNDKINRSNEVLNDNNDDSNDANKDNSNNVTADDNIDCHNNDNDSMDIDTKAMFPTVGMLMCSNREIGNIIKTLDVKISTKLAQISSRVDGLSNAVQSLQLANGNRNLLPFLQTYQYSDTQGMPNSGIQYQSSFPRSDANDMIFYDTNRQSSLLLGQTPFPSFQALTYPQHYMEQYHHYYHQQQQQSNFLVPSGRCYYPSSENHKCTFTNHQSQSDCQSHIYANYINQQVQRPTIDFTQKVYQKPLSLRSVIPRCTTCSQRINHENQALRSCCFCGAYMETKQRCFFTSNNTVIKHSTTSNLNATSFKTLTFASPKKLHGTSTASANTSFKHYNTPSNVDSQLSSRSNSPNNDFQLSIKNDTQHQLHPPLSSFPSSQPDRTPTPFVGAEREIMVINHKLSSAMIPSVQVRKDGLISYANVDNEPANNSSGVGLAPGKISYNMQDENAAASCWICGKVGHLTRYCQSTPPNVLFSTQEMIAGQKKRATDKPRNEKGMILYTSDESSDDELNYITANCDSEEDAKQIKNSANLDHDIKLVSDDDENGEFIQRLVLKYKAFFSHMNVEFGQLYIVSRSDEDIASSLWPLFFVQIQSTECQRILEMHLDSLVANIPLPDTEIVIGTLCVAYCERFDAKFRAVITAICGNLVEVFYIDYGNYEWVEQNALSSIADQDSTTITHPGMAIPCILNVYEEKPASCLSEDDVTKMKLSVSCSRWSFYLNFRKQRTDGVCVVEVE</sequence>
<evidence type="ECO:0000313" key="5">
    <source>
        <dbReference type="EMBL" id="VDK81887.1"/>
    </source>
</evidence>
<evidence type="ECO:0000256" key="1">
    <source>
        <dbReference type="PROSITE-ProRule" id="PRU00047"/>
    </source>
</evidence>
<reference evidence="5 6" key="1">
    <citation type="submission" date="2018-08" db="EMBL/GenBank/DDBJ databases">
        <authorList>
            <person name="Laetsch R D."/>
            <person name="Stevens L."/>
            <person name="Kumar S."/>
            <person name="Blaxter L. M."/>
        </authorList>
    </citation>
    <scope>NUCLEOTIDE SEQUENCE [LARGE SCALE GENOMIC DNA]</scope>
</reference>
<dbReference type="CDD" id="cd20379">
    <property type="entry name" value="Tudor_dTUD-like"/>
    <property type="match status" value="1"/>
</dbReference>
<feature type="domain" description="Tudor" evidence="4">
    <location>
        <begin position="1123"/>
        <end position="1181"/>
    </location>
</feature>
<dbReference type="OrthoDB" id="10069557at2759"/>
<dbReference type="InterPro" id="IPR002999">
    <property type="entry name" value="Tudor"/>
</dbReference>
<evidence type="ECO:0000259" key="3">
    <source>
        <dbReference type="PROSITE" id="PS50158"/>
    </source>
</evidence>
<feature type="domain" description="CCHC-type" evidence="3">
    <location>
        <begin position="957"/>
        <end position="972"/>
    </location>
</feature>
<evidence type="ECO:0000313" key="6">
    <source>
        <dbReference type="Proteomes" id="UP000277928"/>
    </source>
</evidence>
<dbReference type="GO" id="GO:0008270">
    <property type="term" value="F:zinc ion binding"/>
    <property type="evidence" value="ECO:0007669"/>
    <property type="project" value="UniProtKB-KW"/>
</dbReference>
<dbReference type="AlphaFoldDB" id="A0A3P6TA16"/>
<dbReference type="Pfam" id="PF00567">
    <property type="entry name" value="TUDOR"/>
    <property type="match status" value="1"/>
</dbReference>
<protein>
    <recommendedName>
        <fullName evidence="7">CCHC-type domain-containing protein</fullName>
    </recommendedName>
</protein>
<dbReference type="Gene3D" id="2.30.30.140">
    <property type="match status" value="1"/>
</dbReference>
<dbReference type="SMART" id="SM00343">
    <property type="entry name" value="ZnF_C2HC"/>
    <property type="match status" value="2"/>
</dbReference>
<accession>A0A3P6TA16</accession>
<evidence type="ECO:0008006" key="7">
    <source>
        <dbReference type="Google" id="ProtNLM"/>
    </source>
</evidence>
<feature type="region of interest" description="Disordered" evidence="2">
    <location>
        <begin position="827"/>
        <end position="862"/>
    </location>
</feature>